<evidence type="ECO:0000313" key="3">
    <source>
        <dbReference type="Proteomes" id="UP001159363"/>
    </source>
</evidence>
<dbReference type="InterPro" id="IPR001584">
    <property type="entry name" value="Integrase_cat-core"/>
</dbReference>
<dbReference type="EMBL" id="JARBHB010000017">
    <property type="protein sequence ID" value="KAJ8866129.1"/>
    <property type="molecule type" value="Genomic_DNA"/>
</dbReference>
<name>A0ABQ9G4Z9_9NEOP</name>
<dbReference type="PROSITE" id="PS50994">
    <property type="entry name" value="INTEGRASE"/>
    <property type="match status" value="1"/>
</dbReference>
<dbReference type="InterPro" id="IPR036397">
    <property type="entry name" value="RNaseH_sf"/>
</dbReference>
<dbReference type="PANTHER" id="PTHR37984:SF13">
    <property type="entry name" value="RIBONUCLEASE H"/>
    <property type="match status" value="1"/>
</dbReference>
<dbReference type="InterPro" id="IPR012337">
    <property type="entry name" value="RNaseH-like_sf"/>
</dbReference>
<dbReference type="InterPro" id="IPR050951">
    <property type="entry name" value="Retrovirus_Pol_polyprotein"/>
</dbReference>
<accession>A0ABQ9G4Z9</accession>
<comment type="caution">
    <text evidence="2">The sequence shown here is derived from an EMBL/GenBank/DDBJ whole genome shotgun (WGS) entry which is preliminary data.</text>
</comment>
<evidence type="ECO:0000313" key="2">
    <source>
        <dbReference type="EMBL" id="KAJ8866129.1"/>
    </source>
</evidence>
<organism evidence="2 3">
    <name type="scientific">Dryococelus australis</name>
    <dbReference type="NCBI Taxonomy" id="614101"/>
    <lineage>
        <taxon>Eukaryota</taxon>
        <taxon>Metazoa</taxon>
        <taxon>Ecdysozoa</taxon>
        <taxon>Arthropoda</taxon>
        <taxon>Hexapoda</taxon>
        <taxon>Insecta</taxon>
        <taxon>Pterygota</taxon>
        <taxon>Neoptera</taxon>
        <taxon>Polyneoptera</taxon>
        <taxon>Phasmatodea</taxon>
        <taxon>Verophasmatodea</taxon>
        <taxon>Anareolatae</taxon>
        <taxon>Phasmatidae</taxon>
        <taxon>Eurycanthinae</taxon>
        <taxon>Dryococelus</taxon>
    </lineage>
</organism>
<keyword evidence="3" id="KW-1185">Reference proteome</keyword>
<dbReference type="Gene3D" id="3.30.420.10">
    <property type="entry name" value="Ribonuclease H-like superfamily/Ribonuclease H"/>
    <property type="match status" value="1"/>
</dbReference>
<dbReference type="SUPFAM" id="SSF53098">
    <property type="entry name" value="Ribonuclease H-like"/>
    <property type="match status" value="1"/>
</dbReference>
<evidence type="ECO:0000259" key="1">
    <source>
        <dbReference type="PROSITE" id="PS50994"/>
    </source>
</evidence>
<reference evidence="2 3" key="1">
    <citation type="submission" date="2023-02" db="EMBL/GenBank/DDBJ databases">
        <title>LHISI_Scaffold_Assembly.</title>
        <authorList>
            <person name="Stuart O.P."/>
            <person name="Cleave R."/>
            <person name="Magrath M.J.L."/>
            <person name="Mikheyev A.S."/>
        </authorList>
    </citation>
    <scope>NUCLEOTIDE SEQUENCE [LARGE SCALE GENOMIC DNA]</scope>
    <source>
        <strain evidence="2">Daus_M_001</strain>
        <tissue evidence="2">Leg muscle</tissue>
    </source>
</reference>
<sequence>MVRNHSDPIYDFRNNGTSFTSEEFTTFLIRNGIQYVRTPPYHPASYGMAERGVQMAKNALQRISGQNVD</sequence>
<dbReference type="Proteomes" id="UP001159363">
    <property type="component" value="Chromosome 16"/>
</dbReference>
<gene>
    <name evidence="2" type="ORF">PR048_033653</name>
</gene>
<proteinExistence type="predicted"/>
<protein>
    <recommendedName>
        <fullName evidence="1">Integrase catalytic domain-containing protein</fullName>
    </recommendedName>
</protein>
<dbReference type="PANTHER" id="PTHR37984">
    <property type="entry name" value="PROTEIN CBG26694"/>
    <property type="match status" value="1"/>
</dbReference>
<feature type="domain" description="Integrase catalytic" evidence="1">
    <location>
        <begin position="1"/>
        <end position="69"/>
    </location>
</feature>